<evidence type="ECO:0000313" key="10">
    <source>
        <dbReference type="EMBL" id="KMJ44624.1"/>
    </source>
</evidence>
<dbReference type="STRING" id="880157.AB204_13175"/>
<dbReference type="InterPro" id="IPR002347">
    <property type="entry name" value="SDR_fam"/>
</dbReference>
<evidence type="ECO:0000256" key="8">
    <source>
        <dbReference type="NCBIfam" id="TIGR04316"/>
    </source>
</evidence>
<dbReference type="EMBL" id="LFCV01000087">
    <property type="protein sequence ID" value="KMJ44624.1"/>
    <property type="molecule type" value="Genomic_DNA"/>
</dbReference>
<dbReference type="Proteomes" id="UP000036277">
    <property type="component" value="Unassembled WGS sequence"/>
</dbReference>
<comment type="similarity">
    <text evidence="2">Belongs to the short-chain dehydrogenases/reductases (SDR) family.</text>
</comment>
<dbReference type="InterPro" id="IPR036291">
    <property type="entry name" value="NAD(P)-bd_dom_sf"/>
</dbReference>
<keyword evidence="4" id="KW-0520">NAD</keyword>
<evidence type="ECO:0000256" key="3">
    <source>
        <dbReference type="ARBA" id="ARBA00023002"/>
    </source>
</evidence>
<accession>A0A0J5FR95</accession>
<gene>
    <name evidence="10" type="ORF">AB204_13175</name>
</gene>
<dbReference type="InterPro" id="IPR057326">
    <property type="entry name" value="KR_dom"/>
</dbReference>
<dbReference type="GO" id="GO:0008667">
    <property type="term" value="F:2,3-dihydro-2,3-dihydroxybenzoate dehydrogenase activity"/>
    <property type="evidence" value="ECO:0007669"/>
    <property type="project" value="UniProtKB-UniRule"/>
</dbReference>
<organism evidence="10 11">
    <name type="scientific">Xenorhabdus khoisanae</name>
    <dbReference type="NCBI Taxonomy" id="880157"/>
    <lineage>
        <taxon>Bacteria</taxon>
        <taxon>Pseudomonadati</taxon>
        <taxon>Pseudomonadota</taxon>
        <taxon>Gammaproteobacteria</taxon>
        <taxon>Enterobacterales</taxon>
        <taxon>Morganellaceae</taxon>
        <taxon>Xenorhabdus</taxon>
    </lineage>
</organism>
<dbReference type="PANTHER" id="PTHR43669">
    <property type="entry name" value="5-KETO-D-GLUCONATE 5-REDUCTASE"/>
    <property type="match status" value="1"/>
</dbReference>
<comment type="catalytic activity">
    <reaction evidence="5">
        <text>(2S,3S)-2,3-dihydroxy-2,3-dihydrobenzoate + NAD(+) = 2,3-dihydroxybenzoate + NADH + H(+)</text>
        <dbReference type="Rhea" id="RHEA:23824"/>
        <dbReference type="ChEBI" id="CHEBI:15378"/>
        <dbReference type="ChEBI" id="CHEBI:36654"/>
        <dbReference type="ChEBI" id="CHEBI:57540"/>
        <dbReference type="ChEBI" id="CHEBI:57945"/>
        <dbReference type="ChEBI" id="CHEBI:58764"/>
        <dbReference type="EC" id="1.3.1.28"/>
    </reaction>
</comment>
<proteinExistence type="inferred from homology"/>
<reference evidence="10 11" key="1">
    <citation type="submission" date="2015-06" db="EMBL/GenBank/DDBJ databases">
        <title>Draft Whole-Genome Sequence of the Entomopathogenic Bacterium Xenorhabdus khoisanae.</title>
        <authorList>
            <person name="Naidoo S."/>
            <person name="Featherston J."/>
            <person name="Gray V.M."/>
        </authorList>
    </citation>
    <scope>NUCLEOTIDE SEQUENCE [LARGE SCALE GENOMIC DNA]</scope>
    <source>
        <strain evidence="10 11">MCB</strain>
    </source>
</reference>
<keyword evidence="3 10" id="KW-0560">Oxidoreductase</keyword>
<comment type="pathway">
    <text evidence="1">Siderophore biosynthesis.</text>
</comment>
<dbReference type="NCBIfam" id="TIGR04316">
    <property type="entry name" value="dhbA_paeA"/>
    <property type="match status" value="1"/>
</dbReference>
<keyword evidence="11" id="KW-1185">Reference proteome</keyword>
<dbReference type="FunFam" id="3.40.50.720:FF:000160">
    <property type="entry name" value="2,3-dihydro-2,3-dihydroxybenzoate dehydrogenase"/>
    <property type="match status" value="1"/>
</dbReference>
<evidence type="ECO:0000256" key="6">
    <source>
        <dbReference type="ARBA" id="ARBA00066334"/>
    </source>
</evidence>
<dbReference type="SMART" id="SM00822">
    <property type="entry name" value="PKS_KR"/>
    <property type="match status" value="1"/>
</dbReference>
<name>A0A0J5FR95_9GAMM</name>
<dbReference type="PRINTS" id="PR01397">
    <property type="entry name" value="DHBDHDRGNASE"/>
</dbReference>
<evidence type="ECO:0000256" key="7">
    <source>
        <dbReference type="ARBA" id="ARBA00067530"/>
    </source>
</evidence>
<dbReference type="PATRIC" id="fig|880157.4.peg.2811"/>
<dbReference type="Gene3D" id="3.40.50.720">
    <property type="entry name" value="NAD(P)-binding Rossmann-like Domain"/>
    <property type="match status" value="1"/>
</dbReference>
<comment type="caution">
    <text evidence="10">The sequence shown here is derived from an EMBL/GenBank/DDBJ whole genome shotgun (WGS) entry which is preliminary data.</text>
</comment>
<sequence>MNMTFDFSGKQVWVTGAGRGIGYHIASRFSQVGAKVIGLDLAFPDSDLPFTAYQLDVSDPVAVSQLCRKLLKAEPHLDILVNGAGILRTGSTETLSWEDWQQCFNVNAGGAFNLFQAVIPQFQRQRSGNIVSVCSNAAHVPRIGMSAYGASKAAMRSLCQSVGLELAPYGVRCNLVSPGSTDTPMLQSMWQNDLQQGAVFRRNIVKGFPDTFKLGIPLKKIALPEEIADTVLFLASDLASHITMQDIVVDGGATLGS</sequence>
<dbReference type="Pfam" id="PF13561">
    <property type="entry name" value="adh_short_C2"/>
    <property type="match status" value="1"/>
</dbReference>
<evidence type="ECO:0000256" key="1">
    <source>
        <dbReference type="ARBA" id="ARBA00004924"/>
    </source>
</evidence>
<evidence type="ECO:0000256" key="4">
    <source>
        <dbReference type="ARBA" id="ARBA00023027"/>
    </source>
</evidence>
<dbReference type="PRINTS" id="PR00080">
    <property type="entry name" value="SDRFAMILY"/>
</dbReference>
<protein>
    <recommendedName>
        <fullName evidence="7 8">2,3-dihydro-2,3-dihydroxybenzoate dehydrogenase</fullName>
        <ecNumber evidence="6 8">1.3.1.28</ecNumber>
    </recommendedName>
</protein>
<dbReference type="SUPFAM" id="SSF51735">
    <property type="entry name" value="NAD(P)-binding Rossmann-fold domains"/>
    <property type="match status" value="1"/>
</dbReference>
<dbReference type="InterPro" id="IPR003560">
    <property type="entry name" value="DHB_DH"/>
</dbReference>
<dbReference type="NCBIfam" id="NF006074">
    <property type="entry name" value="PRK08220.1"/>
    <property type="match status" value="1"/>
</dbReference>
<dbReference type="InterPro" id="IPR020904">
    <property type="entry name" value="Sc_DH/Rdtase_CS"/>
</dbReference>
<dbReference type="GO" id="GO:0019290">
    <property type="term" value="P:siderophore biosynthetic process"/>
    <property type="evidence" value="ECO:0007669"/>
    <property type="project" value="InterPro"/>
</dbReference>
<dbReference type="OrthoDB" id="9803333at2"/>
<feature type="domain" description="Ketoreductase" evidence="9">
    <location>
        <begin position="10"/>
        <end position="179"/>
    </location>
</feature>
<dbReference type="PANTHER" id="PTHR43669:SF3">
    <property type="entry name" value="ALCOHOL DEHYDROGENASE, PUTATIVE (AFU_ORTHOLOGUE AFUA_3G03445)-RELATED"/>
    <property type="match status" value="1"/>
</dbReference>
<dbReference type="RefSeq" id="WP_047963820.1">
    <property type="nucleotide sequence ID" value="NZ_CAWMBG010000087.1"/>
</dbReference>
<dbReference type="EC" id="1.3.1.28" evidence="6 8"/>
<dbReference type="AlphaFoldDB" id="A0A0J5FR95"/>
<evidence type="ECO:0000313" key="11">
    <source>
        <dbReference type="Proteomes" id="UP000036277"/>
    </source>
</evidence>
<evidence type="ECO:0000259" key="9">
    <source>
        <dbReference type="SMART" id="SM00822"/>
    </source>
</evidence>
<evidence type="ECO:0000256" key="2">
    <source>
        <dbReference type="ARBA" id="ARBA00006484"/>
    </source>
</evidence>
<evidence type="ECO:0000256" key="5">
    <source>
        <dbReference type="ARBA" id="ARBA00052874"/>
    </source>
</evidence>
<dbReference type="PROSITE" id="PS00061">
    <property type="entry name" value="ADH_SHORT"/>
    <property type="match status" value="1"/>
</dbReference>